<dbReference type="AlphaFoldDB" id="A0A026WHQ8"/>
<dbReference type="PANTHER" id="PTHR14024">
    <property type="entry name" value="PERILIPIN"/>
    <property type="match status" value="1"/>
</dbReference>
<dbReference type="GO" id="GO:0019915">
    <property type="term" value="P:lipid storage"/>
    <property type="evidence" value="ECO:0007669"/>
    <property type="project" value="TreeGrafter"/>
</dbReference>
<protein>
    <submittedName>
        <fullName evidence="5">Lipid storage droplets surface-binding protein</fullName>
    </submittedName>
</protein>
<feature type="region of interest" description="Disordered" evidence="4">
    <location>
        <begin position="242"/>
        <end position="269"/>
    </location>
</feature>
<organism evidence="5 7">
    <name type="scientific">Ooceraea biroi</name>
    <name type="common">Clonal raider ant</name>
    <name type="synonym">Cerapachys biroi</name>
    <dbReference type="NCBI Taxonomy" id="2015173"/>
    <lineage>
        <taxon>Eukaryota</taxon>
        <taxon>Metazoa</taxon>
        <taxon>Ecdysozoa</taxon>
        <taxon>Arthropoda</taxon>
        <taxon>Hexapoda</taxon>
        <taxon>Insecta</taxon>
        <taxon>Pterygota</taxon>
        <taxon>Neoptera</taxon>
        <taxon>Endopterygota</taxon>
        <taxon>Hymenoptera</taxon>
        <taxon>Apocrita</taxon>
        <taxon>Aculeata</taxon>
        <taxon>Formicoidea</taxon>
        <taxon>Formicidae</taxon>
        <taxon>Dorylinae</taxon>
        <taxon>Ooceraea</taxon>
    </lineage>
</organism>
<dbReference type="Proteomes" id="UP000053097">
    <property type="component" value="Unassembled WGS sequence"/>
</dbReference>
<dbReference type="STRING" id="2015173.A0A026WHQ8"/>
<evidence type="ECO:0000256" key="3">
    <source>
        <dbReference type="ARBA" id="ARBA00022677"/>
    </source>
</evidence>
<name>A0A026WHQ8_OOCBI</name>
<dbReference type="EMBL" id="KK107218">
    <property type="protein sequence ID" value="EZA55191.1"/>
    <property type="molecule type" value="Genomic_DNA"/>
</dbReference>
<dbReference type="OrthoDB" id="376826at2759"/>
<keyword evidence="7" id="KW-1185">Reference proteome</keyword>
<evidence type="ECO:0000256" key="1">
    <source>
        <dbReference type="ARBA" id="ARBA00004502"/>
    </source>
</evidence>
<dbReference type="EMBL" id="QOIP01000001">
    <property type="protein sequence ID" value="RLU26236.1"/>
    <property type="molecule type" value="Genomic_DNA"/>
</dbReference>
<sequence length="269" mass="30300">MTAEVVQLPHLKVFDRVLGLPVVELAIAKSAETYSRVKDSYQLVHWALATAETSVSIATKQAVPIAAPIVKKFETPLSFVDRTLCFGLDKIEEKVPLVKETPAQIYEKAVSTISHVNDVIVTQAVNLRDFSWYTANQILDTHYGTAAVKGLDSTAVVVDQLIDKYFPATREEKILEVNTIEGDKLLHTLQTVGHLSNKAARRVYSNIVYHLNTNNKNGLLRSYVSSLIEFLRLTRYLHKVNEKNTNTSHMNGEKKQEPQEKDPEEKKNE</sequence>
<dbReference type="Proteomes" id="UP000279307">
    <property type="component" value="Chromosome 1"/>
</dbReference>
<keyword evidence="3" id="KW-0551">Lipid droplet</keyword>
<evidence type="ECO:0000313" key="6">
    <source>
        <dbReference type="EMBL" id="RLU26236.1"/>
    </source>
</evidence>
<dbReference type="InterPro" id="IPR004279">
    <property type="entry name" value="Perilipin"/>
</dbReference>
<evidence type="ECO:0000313" key="5">
    <source>
        <dbReference type="EMBL" id="EZA55191.1"/>
    </source>
</evidence>
<dbReference type="Pfam" id="PF03036">
    <property type="entry name" value="Perilipin"/>
    <property type="match status" value="1"/>
</dbReference>
<reference evidence="5 7" key="1">
    <citation type="journal article" date="2014" name="Curr. Biol.">
        <title>The genome of the clonal raider ant Cerapachys biroi.</title>
        <authorList>
            <person name="Oxley P.R."/>
            <person name="Ji L."/>
            <person name="Fetter-Pruneda I."/>
            <person name="McKenzie S.K."/>
            <person name="Li C."/>
            <person name="Hu H."/>
            <person name="Zhang G."/>
            <person name="Kronauer D.J."/>
        </authorList>
    </citation>
    <scope>NUCLEOTIDE SEQUENCE [LARGE SCALE GENOMIC DNA]</scope>
</reference>
<comment type="similarity">
    <text evidence="2">Belongs to the perilipin family.</text>
</comment>
<dbReference type="GO" id="GO:0005829">
    <property type="term" value="C:cytosol"/>
    <property type="evidence" value="ECO:0007669"/>
    <property type="project" value="TreeGrafter"/>
</dbReference>
<evidence type="ECO:0000313" key="8">
    <source>
        <dbReference type="Proteomes" id="UP000279307"/>
    </source>
</evidence>
<accession>A0A026WHQ8</accession>
<reference evidence="6" key="3">
    <citation type="submission" date="2018-07" db="EMBL/GenBank/DDBJ databases">
        <authorList>
            <person name="Mckenzie S.K."/>
            <person name="Kronauer D.J.C."/>
        </authorList>
    </citation>
    <scope>NUCLEOTIDE SEQUENCE</scope>
    <source>
        <strain evidence="6">Clonal line C1</strain>
    </source>
</reference>
<feature type="compositionally biased region" description="Basic and acidic residues" evidence="4">
    <location>
        <begin position="251"/>
        <end position="269"/>
    </location>
</feature>
<dbReference type="GO" id="GO:0010890">
    <property type="term" value="P:positive regulation of triglyceride storage"/>
    <property type="evidence" value="ECO:0007669"/>
    <property type="project" value="TreeGrafter"/>
</dbReference>
<dbReference type="PANTHER" id="PTHR14024:SF53">
    <property type="entry name" value="LIPID STORAGE DROPLETS SURFACE-BINDING PROTEIN 2"/>
    <property type="match status" value="1"/>
</dbReference>
<comment type="subcellular location">
    <subcellularLocation>
        <location evidence="1">Lipid droplet</location>
    </subcellularLocation>
</comment>
<reference evidence="6 8" key="2">
    <citation type="journal article" date="2018" name="Genome Res.">
        <title>The genomic architecture and molecular evolution of ant odorant receptors.</title>
        <authorList>
            <person name="McKenzie S.K."/>
            <person name="Kronauer D.J.C."/>
        </authorList>
    </citation>
    <scope>NUCLEOTIDE SEQUENCE [LARGE SCALE GENOMIC DNA]</scope>
    <source>
        <strain evidence="6">Clonal line C1</strain>
    </source>
</reference>
<evidence type="ECO:0000256" key="4">
    <source>
        <dbReference type="SAM" id="MobiDB-lite"/>
    </source>
</evidence>
<evidence type="ECO:0000313" key="7">
    <source>
        <dbReference type="Proteomes" id="UP000053097"/>
    </source>
</evidence>
<proteinExistence type="inferred from homology"/>
<gene>
    <name evidence="6" type="ORF">DMN91_000029</name>
    <name evidence="5" type="ORF">X777_05261</name>
</gene>
<dbReference type="OMA" id="VHWALTT"/>
<dbReference type="GO" id="GO:0005811">
    <property type="term" value="C:lipid droplet"/>
    <property type="evidence" value="ECO:0007669"/>
    <property type="project" value="UniProtKB-SubCell"/>
</dbReference>
<evidence type="ECO:0000256" key="2">
    <source>
        <dbReference type="ARBA" id="ARBA00006311"/>
    </source>
</evidence>